<dbReference type="AlphaFoldDB" id="A0A3D2X164"/>
<reference evidence="2 3" key="1">
    <citation type="journal article" date="2018" name="Nat. Biotechnol.">
        <title>A standardized bacterial taxonomy based on genome phylogeny substantially revises the tree of life.</title>
        <authorList>
            <person name="Parks D.H."/>
            <person name="Chuvochina M."/>
            <person name="Waite D.W."/>
            <person name="Rinke C."/>
            <person name="Skarshewski A."/>
            <person name="Chaumeil P.A."/>
            <person name="Hugenholtz P."/>
        </authorList>
    </citation>
    <scope>NUCLEOTIDE SEQUENCE [LARGE SCALE GENOMIC DNA]</scope>
    <source>
        <strain evidence="2">UBA11728</strain>
    </source>
</reference>
<sequence>MLSTNLQYQIVFSKRRTVGIEVSPDGTVTVRAPLRMPKKDIEQIIMSKLDWIEQKRRMFHKKAEKANRVLNTDYEEGSLMPYRGERYPIHRSFHQDFKKVIVSFDGTEFSVQYGNEDSESIRQAFLVWYKKAAKNEFLRRVEYYKDIMQESVGTIRIKEQKSCYGSCSTKRNLNFNWKCILAPPEILDYIVVHELCHLRHMNHSKEFWAEVENILPDYAKAKRWLKDNGILLEI</sequence>
<protein>
    <recommendedName>
        <fullName evidence="1">YgjP-like metallopeptidase domain-containing protein</fullName>
    </recommendedName>
</protein>
<evidence type="ECO:0000313" key="2">
    <source>
        <dbReference type="EMBL" id="HCL00899.1"/>
    </source>
</evidence>
<evidence type="ECO:0000259" key="1">
    <source>
        <dbReference type="Pfam" id="PF01863"/>
    </source>
</evidence>
<dbReference type="InterPro" id="IPR002725">
    <property type="entry name" value="YgjP-like_metallopeptidase"/>
</dbReference>
<name>A0A3D2X164_9FIRM</name>
<comment type="caution">
    <text evidence="2">The sequence shown here is derived from an EMBL/GenBank/DDBJ whole genome shotgun (WGS) entry which is preliminary data.</text>
</comment>
<proteinExistence type="predicted"/>
<gene>
    <name evidence="2" type="ORF">DHW61_00490</name>
</gene>
<dbReference type="Gene3D" id="3.30.2010.10">
    <property type="entry name" value="Metalloproteases ('zincins'), catalytic domain"/>
    <property type="match status" value="1"/>
</dbReference>
<dbReference type="InterPro" id="IPR053136">
    <property type="entry name" value="UTP_pyrophosphatase-like"/>
</dbReference>
<dbReference type="Pfam" id="PF01863">
    <property type="entry name" value="YgjP-like"/>
    <property type="match status" value="1"/>
</dbReference>
<dbReference type="Proteomes" id="UP000262969">
    <property type="component" value="Unassembled WGS sequence"/>
</dbReference>
<dbReference type="PANTHER" id="PTHR30399">
    <property type="entry name" value="UNCHARACTERIZED PROTEIN YGJP"/>
    <property type="match status" value="1"/>
</dbReference>
<dbReference type="EMBL" id="DPVV01000022">
    <property type="protein sequence ID" value="HCL00899.1"/>
    <property type="molecule type" value="Genomic_DNA"/>
</dbReference>
<feature type="domain" description="YgjP-like metallopeptidase" evidence="1">
    <location>
        <begin position="16"/>
        <end position="227"/>
    </location>
</feature>
<accession>A0A3D2X164</accession>
<organism evidence="2 3">
    <name type="scientific">Lachnoclostridium phytofermentans</name>
    <dbReference type="NCBI Taxonomy" id="66219"/>
    <lineage>
        <taxon>Bacteria</taxon>
        <taxon>Bacillati</taxon>
        <taxon>Bacillota</taxon>
        <taxon>Clostridia</taxon>
        <taxon>Lachnospirales</taxon>
        <taxon>Lachnospiraceae</taxon>
    </lineage>
</organism>
<dbReference type="PANTHER" id="PTHR30399:SF1">
    <property type="entry name" value="UTP PYROPHOSPHATASE"/>
    <property type="match status" value="1"/>
</dbReference>
<evidence type="ECO:0000313" key="3">
    <source>
        <dbReference type="Proteomes" id="UP000262969"/>
    </source>
</evidence>
<dbReference type="CDD" id="cd07344">
    <property type="entry name" value="M48_yhfN_like"/>
    <property type="match status" value="1"/>
</dbReference>